<evidence type="ECO:0000313" key="3">
    <source>
        <dbReference type="EMBL" id="KAK7048392.1"/>
    </source>
</evidence>
<keyword evidence="4" id="KW-1185">Reference proteome</keyword>
<dbReference type="EMBL" id="JAWWNJ010000009">
    <property type="protein sequence ID" value="KAK7048392.1"/>
    <property type="molecule type" value="Genomic_DNA"/>
</dbReference>
<keyword evidence="2" id="KW-0812">Transmembrane</keyword>
<protein>
    <submittedName>
        <fullName evidence="3">Uncharacterized protein</fullName>
    </submittedName>
</protein>
<dbReference type="AlphaFoldDB" id="A0AAW0DA22"/>
<feature type="compositionally biased region" description="Low complexity" evidence="1">
    <location>
        <begin position="205"/>
        <end position="218"/>
    </location>
</feature>
<feature type="region of interest" description="Disordered" evidence="1">
    <location>
        <begin position="184"/>
        <end position="237"/>
    </location>
</feature>
<evidence type="ECO:0000256" key="1">
    <source>
        <dbReference type="SAM" id="MobiDB-lite"/>
    </source>
</evidence>
<proteinExistence type="predicted"/>
<name>A0AAW0DA22_9AGAR</name>
<feature type="region of interest" description="Disordered" evidence="1">
    <location>
        <begin position="119"/>
        <end position="172"/>
    </location>
</feature>
<keyword evidence="2" id="KW-0472">Membrane</keyword>
<organism evidence="3 4">
    <name type="scientific">Favolaschia claudopus</name>
    <dbReference type="NCBI Taxonomy" id="2862362"/>
    <lineage>
        <taxon>Eukaryota</taxon>
        <taxon>Fungi</taxon>
        <taxon>Dikarya</taxon>
        <taxon>Basidiomycota</taxon>
        <taxon>Agaricomycotina</taxon>
        <taxon>Agaricomycetes</taxon>
        <taxon>Agaricomycetidae</taxon>
        <taxon>Agaricales</taxon>
        <taxon>Marasmiineae</taxon>
        <taxon>Mycenaceae</taxon>
        <taxon>Favolaschia</taxon>
    </lineage>
</organism>
<evidence type="ECO:0000313" key="4">
    <source>
        <dbReference type="Proteomes" id="UP001362999"/>
    </source>
</evidence>
<keyword evidence="2" id="KW-1133">Transmembrane helix</keyword>
<dbReference type="Proteomes" id="UP001362999">
    <property type="component" value="Unassembled WGS sequence"/>
</dbReference>
<gene>
    <name evidence="3" type="ORF">R3P38DRAFT_2869084</name>
</gene>
<comment type="caution">
    <text evidence="3">The sequence shown here is derived from an EMBL/GenBank/DDBJ whole genome shotgun (WGS) entry which is preliminary data.</text>
</comment>
<feature type="transmembrane region" description="Helical" evidence="2">
    <location>
        <begin position="56"/>
        <end position="78"/>
    </location>
</feature>
<accession>A0AAW0DA22</accession>
<sequence>MPPAPAYTSPTPDPFAWDPFPMPTFLVTPSPAAQPTSSNWVDPLIASAPAPPMMPVWGIVLMAVSLFLGFVFLSYYGIKSGKVWSAKFKMHKAETKEKLSFSQSVEKIVIGEVSTPIKPPAPAYTGTTPAKQSSLRSAWTKPGSPRKPPVLLESKTSSPSVYLTLPPQSRAERGVDRLHASITHANTLHNQRKADNISHKPYIAPRKSSPPSESNSAPALNGQAKTVPFINRPVHRP</sequence>
<evidence type="ECO:0000256" key="2">
    <source>
        <dbReference type="SAM" id="Phobius"/>
    </source>
</evidence>
<reference evidence="3 4" key="1">
    <citation type="journal article" date="2024" name="J Genomics">
        <title>Draft genome sequencing and assembly of Favolaschia claudopus CIRM-BRFM 2984 isolated from oak limbs.</title>
        <authorList>
            <person name="Navarro D."/>
            <person name="Drula E."/>
            <person name="Chaduli D."/>
            <person name="Cazenave R."/>
            <person name="Ahrendt S."/>
            <person name="Wang J."/>
            <person name="Lipzen A."/>
            <person name="Daum C."/>
            <person name="Barry K."/>
            <person name="Grigoriev I.V."/>
            <person name="Favel A."/>
            <person name="Rosso M.N."/>
            <person name="Martin F."/>
        </authorList>
    </citation>
    <scope>NUCLEOTIDE SEQUENCE [LARGE SCALE GENOMIC DNA]</scope>
    <source>
        <strain evidence="3 4">CIRM-BRFM 2984</strain>
    </source>
</reference>